<evidence type="ECO:0000259" key="11">
    <source>
        <dbReference type="PROSITE" id="PS51198"/>
    </source>
</evidence>
<evidence type="ECO:0000313" key="12">
    <source>
        <dbReference type="EMBL" id="GAF90784.1"/>
    </source>
</evidence>
<evidence type="ECO:0000256" key="4">
    <source>
        <dbReference type="ARBA" id="ARBA00022806"/>
    </source>
</evidence>
<dbReference type="Gene3D" id="1.10.10.160">
    <property type="match status" value="1"/>
</dbReference>
<dbReference type="PROSITE" id="PS51198">
    <property type="entry name" value="UVRD_HELICASE_ATP_BIND"/>
    <property type="match status" value="1"/>
</dbReference>
<dbReference type="AlphaFoldDB" id="X0TC40"/>
<feature type="domain" description="UvrD-like helicase ATP-binding" evidence="11">
    <location>
        <begin position="1"/>
        <end position="211"/>
    </location>
</feature>
<evidence type="ECO:0000256" key="7">
    <source>
        <dbReference type="ARBA" id="ARBA00023235"/>
    </source>
</evidence>
<evidence type="ECO:0000256" key="1">
    <source>
        <dbReference type="ARBA" id="ARBA00009922"/>
    </source>
</evidence>
<dbReference type="GO" id="GO:0033202">
    <property type="term" value="C:DNA helicase complex"/>
    <property type="evidence" value="ECO:0007669"/>
    <property type="project" value="TreeGrafter"/>
</dbReference>
<dbReference type="InterPro" id="IPR027417">
    <property type="entry name" value="P-loop_NTPase"/>
</dbReference>
<dbReference type="GO" id="GO:0005524">
    <property type="term" value="F:ATP binding"/>
    <property type="evidence" value="ECO:0007669"/>
    <property type="project" value="UniProtKB-KW"/>
</dbReference>
<dbReference type="PANTHER" id="PTHR11070:SF2">
    <property type="entry name" value="ATP-DEPENDENT DNA HELICASE SRS2"/>
    <property type="match status" value="1"/>
</dbReference>
<keyword evidence="2" id="KW-0547">Nucleotide-binding</keyword>
<evidence type="ECO:0000256" key="3">
    <source>
        <dbReference type="ARBA" id="ARBA00022801"/>
    </source>
</evidence>
<evidence type="ECO:0000256" key="2">
    <source>
        <dbReference type="ARBA" id="ARBA00022741"/>
    </source>
</evidence>
<dbReference type="GO" id="GO:0003677">
    <property type="term" value="F:DNA binding"/>
    <property type="evidence" value="ECO:0007669"/>
    <property type="project" value="UniProtKB-KW"/>
</dbReference>
<dbReference type="GO" id="GO:0000725">
    <property type="term" value="P:recombinational repair"/>
    <property type="evidence" value="ECO:0007669"/>
    <property type="project" value="TreeGrafter"/>
</dbReference>
<dbReference type="Gene3D" id="3.40.50.300">
    <property type="entry name" value="P-loop containing nucleotide triphosphate hydrolases"/>
    <property type="match status" value="2"/>
</dbReference>
<evidence type="ECO:0000256" key="5">
    <source>
        <dbReference type="ARBA" id="ARBA00022840"/>
    </source>
</evidence>
<comment type="catalytic activity">
    <reaction evidence="8">
        <text>Couples ATP hydrolysis with the unwinding of duplex DNA by translocating in the 3'-5' direction.</text>
        <dbReference type="EC" id="5.6.2.4"/>
    </reaction>
</comment>
<evidence type="ECO:0000256" key="10">
    <source>
        <dbReference type="ARBA" id="ARBA00048988"/>
    </source>
</evidence>
<evidence type="ECO:0000256" key="8">
    <source>
        <dbReference type="ARBA" id="ARBA00034617"/>
    </source>
</evidence>
<dbReference type="InterPro" id="IPR013986">
    <property type="entry name" value="DExx_box_DNA_helicase_dom_sf"/>
</dbReference>
<dbReference type="GO" id="GO:0016787">
    <property type="term" value="F:hydrolase activity"/>
    <property type="evidence" value="ECO:0007669"/>
    <property type="project" value="UniProtKB-KW"/>
</dbReference>
<reference evidence="12" key="1">
    <citation type="journal article" date="2014" name="Front. Microbiol.">
        <title>High frequency of phylogenetically diverse reductive dehalogenase-homologous genes in deep subseafloor sedimentary metagenomes.</title>
        <authorList>
            <person name="Kawai M."/>
            <person name="Futagami T."/>
            <person name="Toyoda A."/>
            <person name="Takaki Y."/>
            <person name="Nishi S."/>
            <person name="Hori S."/>
            <person name="Arai W."/>
            <person name="Tsubouchi T."/>
            <person name="Morono Y."/>
            <person name="Uchiyama I."/>
            <person name="Ito T."/>
            <person name="Fujiyama A."/>
            <person name="Inagaki F."/>
            <person name="Takami H."/>
        </authorList>
    </citation>
    <scope>NUCLEOTIDE SEQUENCE</scope>
    <source>
        <strain evidence="12">Expedition CK06-06</strain>
    </source>
</reference>
<gene>
    <name evidence="12" type="ORF">S01H1_29515</name>
</gene>
<dbReference type="CDD" id="cd17932">
    <property type="entry name" value="DEXQc_UvrD"/>
    <property type="match status" value="1"/>
</dbReference>
<dbReference type="PANTHER" id="PTHR11070">
    <property type="entry name" value="UVRD / RECB / PCRA DNA HELICASE FAMILY MEMBER"/>
    <property type="match status" value="1"/>
</dbReference>
<dbReference type="InterPro" id="IPR014016">
    <property type="entry name" value="UvrD-like_ATP-bd"/>
</dbReference>
<proteinExistence type="inferred from homology"/>
<keyword evidence="6" id="KW-0238">DNA-binding</keyword>
<name>X0TC40_9ZZZZ</name>
<sequence length="276" mass="31954">LELLVEEQVKSEDMFLARAWLLRRNAHLLNLPNHFGIYDEEDSLSLLKTVFETKPPQAQLKELADRISRVKDQGLGPEDDLSDFHLRNPVAGLDFPHIYHLYQQRLHQSGNADFGDLIRLSVKLLRSFPEVRQRISQRFRIILVDEFQDSNIAQFELLSELYDRDNYLCVVGDEDQSIYGFRGADVNNILNFPDIFPQTSVIRLEENYRSTQNILEVAGRVVEHNSSRLGKTLWTRKPSGAPVVFAQLEDQNSEAQFCAELLKDRDYGETAILYRM</sequence>
<dbReference type="GO" id="GO:0043138">
    <property type="term" value="F:3'-5' DNA helicase activity"/>
    <property type="evidence" value="ECO:0007669"/>
    <property type="project" value="UniProtKB-EC"/>
</dbReference>
<dbReference type="EMBL" id="BARS01018106">
    <property type="protein sequence ID" value="GAF90784.1"/>
    <property type="molecule type" value="Genomic_DNA"/>
</dbReference>
<keyword evidence="4" id="KW-0347">Helicase</keyword>
<keyword evidence="3" id="KW-0378">Hydrolase</keyword>
<evidence type="ECO:0000256" key="6">
    <source>
        <dbReference type="ARBA" id="ARBA00023125"/>
    </source>
</evidence>
<dbReference type="InterPro" id="IPR000212">
    <property type="entry name" value="DNA_helicase_UvrD/REP"/>
</dbReference>
<feature type="non-terminal residue" evidence="12">
    <location>
        <position position="276"/>
    </location>
</feature>
<dbReference type="Pfam" id="PF13361">
    <property type="entry name" value="UvrD_C"/>
    <property type="match status" value="1"/>
</dbReference>
<dbReference type="GO" id="GO:0005829">
    <property type="term" value="C:cytosol"/>
    <property type="evidence" value="ECO:0007669"/>
    <property type="project" value="TreeGrafter"/>
</dbReference>
<protein>
    <recommendedName>
        <fullName evidence="9">DNA 3'-5' helicase</fullName>
        <ecNumber evidence="9">5.6.2.4</ecNumber>
    </recommendedName>
</protein>
<dbReference type="SUPFAM" id="SSF52540">
    <property type="entry name" value="P-loop containing nucleoside triphosphate hydrolases"/>
    <property type="match status" value="1"/>
</dbReference>
<dbReference type="EC" id="5.6.2.4" evidence="9"/>
<accession>X0TC40</accession>
<comment type="similarity">
    <text evidence="1">Belongs to the helicase family. UvrD subfamily.</text>
</comment>
<feature type="non-terminal residue" evidence="12">
    <location>
        <position position="1"/>
    </location>
</feature>
<keyword evidence="5" id="KW-0067">ATP-binding</keyword>
<dbReference type="Pfam" id="PF00580">
    <property type="entry name" value="UvrD-helicase"/>
    <property type="match status" value="1"/>
</dbReference>
<organism evidence="12">
    <name type="scientific">marine sediment metagenome</name>
    <dbReference type="NCBI Taxonomy" id="412755"/>
    <lineage>
        <taxon>unclassified sequences</taxon>
        <taxon>metagenomes</taxon>
        <taxon>ecological metagenomes</taxon>
    </lineage>
</organism>
<comment type="catalytic activity">
    <reaction evidence="10">
        <text>ATP + H2O = ADP + phosphate + H(+)</text>
        <dbReference type="Rhea" id="RHEA:13065"/>
        <dbReference type="ChEBI" id="CHEBI:15377"/>
        <dbReference type="ChEBI" id="CHEBI:15378"/>
        <dbReference type="ChEBI" id="CHEBI:30616"/>
        <dbReference type="ChEBI" id="CHEBI:43474"/>
        <dbReference type="ChEBI" id="CHEBI:456216"/>
        <dbReference type="EC" id="5.6.2.4"/>
    </reaction>
</comment>
<evidence type="ECO:0000256" key="9">
    <source>
        <dbReference type="ARBA" id="ARBA00034808"/>
    </source>
</evidence>
<comment type="caution">
    <text evidence="12">The sequence shown here is derived from an EMBL/GenBank/DDBJ whole genome shotgun (WGS) entry which is preliminary data.</text>
</comment>
<keyword evidence="7" id="KW-0413">Isomerase</keyword>
<dbReference type="InterPro" id="IPR014017">
    <property type="entry name" value="DNA_helicase_UvrD-like_C"/>
</dbReference>